<protein>
    <recommendedName>
        <fullName evidence="3 12">DNA topoisomerase</fullName>
        <ecNumber evidence="3 12">5.6.2.1</ecNumber>
    </recommendedName>
</protein>
<dbReference type="InterPro" id="IPR003601">
    <property type="entry name" value="Topo_IA_2"/>
</dbReference>
<dbReference type="GO" id="GO:0006265">
    <property type="term" value="P:DNA topological change"/>
    <property type="evidence" value="ECO:0007669"/>
    <property type="project" value="InterPro"/>
</dbReference>
<evidence type="ECO:0000313" key="19">
    <source>
        <dbReference type="Proteomes" id="UP000027265"/>
    </source>
</evidence>
<keyword evidence="5" id="KW-0479">Metal-binding</keyword>
<dbReference type="SMART" id="SM00436">
    <property type="entry name" value="TOP1Bc"/>
    <property type="match status" value="1"/>
</dbReference>
<dbReference type="SMART" id="SM00437">
    <property type="entry name" value="TOP1Ac"/>
    <property type="match status" value="1"/>
</dbReference>
<organism evidence="18 19">
    <name type="scientific">Jaapia argillacea MUCL 33604</name>
    <dbReference type="NCBI Taxonomy" id="933084"/>
    <lineage>
        <taxon>Eukaryota</taxon>
        <taxon>Fungi</taxon>
        <taxon>Dikarya</taxon>
        <taxon>Basidiomycota</taxon>
        <taxon>Agaricomycotina</taxon>
        <taxon>Agaricomycetes</taxon>
        <taxon>Agaricomycetidae</taxon>
        <taxon>Jaapiales</taxon>
        <taxon>Jaapiaceae</taxon>
        <taxon>Jaapia</taxon>
    </lineage>
</organism>
<feature type="domain" description="GRF-type" evidence="16">
    <location>
        <begin position="741"/>
        <end position="784"/>
    </location>
</feature>
<dbReference type="FunFam" id="1.10.290.10:FF:000001">
    <property type="entry name" value="DNA topoisomerase"/>
    <property type="match status" value="1"/>
</dbReference>
<keyword evidence="8 12" id="KW-0799">Topoisomerase</keyword>
<dbReference type="InterPro" id="IPR000380">
    <property type="entry name" value="Topo_IA"/>
</dbReference>
<feature type="compositionally biased region" description="Polar residues" evidence="13">
    <location>
        <begin position="875"/>
        <end position="885"/>
    </location>
</feature>
<dbReference type="PANTHER" id="PTHR11390">
    <property type="entry name" value="PROKARYOTIC DNA TOPOISOMERASE"/>
    <property type="match status" value="1"/>
</dbReference>
<evidence type="ECO:0000256" key="9">
    <source>
        <dbReference type="ARBA" id="ARBA00023125"/>
    </source>
</evidence>
<comment type="function">
    <text evidence="12">Introduces a single-strand break via transesterification at a target site in duplex DNA. Releases the supercoiling and torsional tension of DNA introduced during the DNA replication and transcription by transiently cleaving and rejoining one strand of the DNA duplex. The scissile phosphodiester is attacked by the catalytic tyrosine of the enzyme, resulting in the formation of a DNA-(5'-phosphotyrosyl)-enzyme intermediate and the expulsion of a 3'-OH DNA strand.</text>
</comment>
<dbReference type="PRINTS" id="PR00417">
    <property type="entry name" value="PRTPISMRASEI"/>
</dbReference>
<dbReference type="InterPro" id="IPR001878">
    <property type="entry name" value="Znf_CCHC"/>
</dbReference>
<feature type="compositionally biased region" description="Basic and acidic residues" evidence="13">
    <location>
        <begin position="809"/>
        <end position="818"/>
    </location>
</feature>
<dbReference type="GO" id="GO:0008270">
    <property type="term" value="F:zinc ion binding"/>
    <property type="evidence" value="ECO:0007669"/>
    <property type="project" value="UniProtKB-KW"/>
</dbReference>
<comment type="similarity">
    <text evidence="2 12">Belongs to the type IA topoisomerase family.</text>
</comment>
<feature type="domain" description="CCHC-type" evidence="14">
    <location>
        <begin position="887"/>
        <end position="902"/>
    </location>
</feature>
<keyword evidence="10 12" id="KW-0413">Isomerase</keyword>
<feature type="region of interest" description="Disordered" evidence="13">
    <location>
        <begin position="937"/>
        <end position="987"/>
    </location>
</feature>
<evidence type="ECO:0000256" key="3">
    <source>
        <dbReference type="ARBA" id="ARBA00012891"/>
    </source>
</evidence>
<dbReference type="GO" id="GO:0006310">
    <property type="term" value="P:DNA recombination"/>
    <property type="evidence" value="ECO:0007669"/>
    <property type="project" value="TreeGrafter"/>
</dbReference>
<evidence type="ECO:0000256" key="6">
    <source>
        <dbReference type="ARBA" id="ARBA00022771"/>
    </source>
</evidence>
<dbReference type="InterPro" id="IPR036875">
    <property type="entry name" value="Znf_CCHC_sf"/>
</dbReference>
<dbReference type="AlphaFoldDB" id="A0A067Q4C2"/>
<dbReference type="Pfam" id="PF01751">
    <property type="entry name" value="Toprim"/>
    <property type="match status" value="1"/>
</dbReference>
<evidence type="ECO:0000259" key="15">
    <source>
        <dbReference type="PROSITE" id="PS50880"/>
    </source>
</evidence>
<feature type="domain" description="Topo IA-type catalytic" evidence="17">
    <location>
        <begin position="162"/>
        <end position="593"/>
    </location>
</feature>
<dbReference type="PANTHER" id="PTHR11390:SF21">
    <property type="entry name" value="DNA TOPOISOMERASE 3-ALPHA"/>
    <property type="match status" value="1"/>
</dbReference>
<evidence type="ECO:0000259" key="14">
    <source>
        <dbReference type="PROSITE" id="PS50158"/>
    </source>
</evidence>
<keyword evidence="6 11" id="KW-0863">Zinc-finger</keyword>
<dbReference type="GO" id="GO:0003917">
    <property type="term" value="F:DNA topoisomerase type I (single strand cut, ATP-independent) activity"/>
    <property type="evidence" value="ECO:0007669"/>
    <property type="project" value="UniProtKB-EC"/>
</dbReference>
<reference evidence="19" key="1">
    <citation type="journal article" date="2014" name="Proc. Natl. Acad. Sci. U.S.A.">
        <title>Extensive sampling of basidiomycete genomes demonstrates inadequacy of the white-rot/brown-rot paradigm for wood decay fungi.</title>
        <authorList>
            <person name="Riley R."/>
            <person name="Salamov A.A."/>
            <person name="Brown D.W."/>
            <person name="Nagy L.G."/>
            <person name="Floudas D."/>
            <person name="Held B.W."/>
            <person name="Levasseur A."/>
            <person name="Lombard V."/>
            <person name="Morin E."/>
            <person name="Otillar R."/>
            <person name="Lindquist E.A."/>
            <person name="Sun H."/>
            <person name="LaButti K.M."/>
            <person name="Schmutz J."/>
            <person name="Jabbour D."/>
            <person name="Luo H."/>
            <person name="Baker S.E."/>
            <person name="Pisabarro A.G."/>
            <person name="Walton J.D."/>
            <person name="Blanchette R.A."/>
            <person name="Henrissat B."/>
            <person name="Martin F."/>
            <person name="Cullen D."/>
            <person name="Hibbett D.S."/>
            <person name="Grigoriev I.V."/>
        </authorList>
    </citation>
    <scope>NUCLEOTIDE SEQUENCE [LARGE SCALE GENOMIC DNA]</scope>
    <source>
        <strain evidence="19">MUCL 33604</strain>
    </source>
</reference>
<feature type="region of interest" description="Disordered" evidence="13">
    <location>
        <begin position="612"/>
        <end position="742"/>
    </location>
</feature>
<dbReference type="OrthoDB" id="430051at2759"/>
<name>A0A067Q4C2_9AGAM</name>
<feature type="domain" description="CCHC-type" evidence="14">
    <location>
        <begin position="925"/>
        <end position="940"/>
    </location>
</feature>
<evidence type="ECO:0000256" key="5">
    <source>
        <dbReference type="ARBA" id="ARBA00022723"/>
    </source>
</evidence>
<dbReference type="FunCoup" id="A0A067Q4C2">
    <property type="interactions" value="823"/>
</dbReference>
<dbReference type="PROSITE" id="PS50158">
    <property type="entry name" value="ZF_CCHC"/>
    <property type="match status" value="2"/>
</dbReference>
<evidence type="ECO:0000256" key="2">
    <source>
        <dbReference type="ARBA" id="ARBA00009446"/>
    </source>
</evidence>
<dbReference type="CDD" id="cd00186">
    <property type="entry name" value="TOP1Ac"/>
    <property type="match status" value="1"/>
</dbReference>
<evidence type="ECO:0000259" key="17">
    <source>
        <dbReference type="PROSITE" id="PS52039"/>
    </source>
</evidence>
<dbReference type="InterPro" id="IPR013824">
    <property type="entry name" value="Topo_IA_cen_sub1"/>
</dbReference>
<dbReference type="Pfam" id="PF00098">
    <property type="entry name" value="zf-CCHC"/>
    <property type="match status" value="2"/>
</dbReference>
<dbReference type="InterPro" id="IPR023405">
    <property type="entry name" value="Topo_IA_core_domain"/>
</dbReference>
<dbReference type="InterPro" id="IPR006171">
    <property type="entry name" value="TOPRIM_dom"/>
</dbReference>
<dbReference type="SUPFAM" id="SSF57756">
    <property type="entry name" value="Retrovirus zinc finger-like domains"/>
    <property type="match status" value="1"/>
</dbReference>
<dbReference type="SMART" id="SM00493">
    <property type="entry name" value="TOPRIM"/>
    <property type="match status" value="1"/>
</dbReference>
<dbReference type="Gene3D" id="1.10.290.10">
    <property type="entry name" value="Topoisomerase I, domain 4"/>
    <property type="match status" value="1"/>
</dbReference>
<dbReference type="InterPro" id="IPR013497">
    <property type="entry name" value="Topo_IA_cen"/>
</dbReference>
<dbReference type="Gene3D" id="2.70.20.10">
    <property type="entry name" value="Topoisomerase I, domain 3"/>
    <property type="match status" value="1"/>
</dbReference>
<feature type="compositionally biased region" description="Polar residues" evidence="13">
    <location>
        <begin position="894"/>
        <end position="919"/>
    </location>
</feature>
<feature type="compositionally biased region" description="Gly residues" evidence="13">
    <location>
        <begin position="613"/>
        <end position="666"/>
    </location>
</feature>
<dbReference type="InterPro" id="IPR034144">
    <property type="entry name" value="TOPRIM_TopoIII"/>
</dbReference>
<dbReference type="EMBL" id="KL197719">
    <property type="protein sequence ID" value="KDQ57416.1"/>
    <property type="molecule type" value="Genomic_DNA"/>
</dbReference>
<keyword evidence="4" id="KW-0507">mRNA processing</keyword>
<gene>
    <name evidence="18" type="ORF">JAAARDRAFT_193749</name>
</gene>
<dbReference type="FunFam" id="3.40.50.140:FF:000005">
    <property type="entry name" value="DNA topoisomerase"/>
    <property type="match status" value="1"/>
</dbReference>
<dbReference type="EC" id="5.6.2.1" evidence="3 12"/>
<dbReference type="InterPro" id="IPR003602">
    <property type="entry name" value="Topo_IA_DNA-bd_dom"/>
</dbReference>
<dbReference type="InterPro" id="IPR013825">
    <property type="entry name" value="Topo_IA_cen_sub2"/>
</dbReference>
<dbReference type="PROSITE" id="PS52039">
    <property type="entry name" value="TOPO_IA_2"/>
    <property type="match status" value="1"/>
</dbReference>
<dbReference type="GO" id="GO:0005634">
    <property type="term" value="C:nucleus"/>
    <property type="evidence" value="ECO:0007669"/>
    <property type="project" value="TreeGrafter"/>
</dbReference>
<dbReference type="GO" id="GO:0006397">
    <property type="term" value="P:mRNA processing"/>
    <property type="evidence" value="ECO:0007669"/>
    <property type="project" value="UniProtKB-KW"/>
</dbReference>
<dbReference type="STRING" id="933084.A0A067Q4C2"/>
<feature type="compositionally biased region" description="Polar residues" evidence="13">
    <location>
        <begin position="784"/>
        <end position="793"/>
    </location>
</feature>
<evidence type="ECO:0000256" key="13">
    <source>
        <dbReference type="SAM" id="MobiDB-lite"/>
    </source>
</evidence>
<feature type="compositionally biased region" description="Polar residues" evidence="13">
    <location>
        <begin position="722"/>
        <end position="740"/>
    </location>
</feature>
<dbReference type="HOGENOM" id="CLU_002929_1_1_1"/>
<feature type="region of interest" description="Disordered" evidence="13">
    <location>
        <begin position="781"/>
        <end position="818"/>
    </location>
</feature>
<comment type="catalytic activity">
    <reaction evidence="1 12">
        <text>ATP-independent breakage of single-stranded DNA, followed by passage and rejoining.</text>
        <dbReference type="EC" id="5.6.2.1"/>
    </reaction>
</comment>
<feature type="compositionally biased region" description="Gly residues" evidence="13">
    <location>
        <begin position="685"/>
        <end position="695"/>
    </location>
</feature>
<evidence type="ECO:0000256" key="10">
    <source>
        <dbReference type="ARBA" id="ARBA00023235"/>
    </source>
</evidence>
<dbReference type="GO" id="GO:0031422">
    <property type="term" value="C:RecQ family helicase-topoisomerase III complex"/>
    <property type="evidence" value="ECO:0007669"/>
    <property type="project" value="TreeGrafter"/>
</dbReference>
<evidence type="ECO:0000256" key="4">
    <source>
        <dbReference type="ARBA" id="ARBA00022664"/>
    </source>
</evidence>
<feature type="region of interest" description="Disordered" evidence="13">
    <location>
        <begin position="370"/>
        <end position="395"/>
    </location>
</feature>
<accession>A0A067Q4C2</accession>
<feature type="domain" description="GRF-type" evidence="16">
    <location>
        <begin position="820"/>
        <end position="862"/>
    </location>
</feature>
<dbReference type="CDD" id="cd03362">
    <property type="entry name" value="TOPRIM_TopoIA_TopoIII"/>
    <property type="match status" value="1"/>
</dbReference>
<feature type="compositionally biased region" description="Polar residues" evidence="13">
    <location>
        <begin position="937"/>
        <end position="953"/>
    </location>
</feature>
<dbReference type="PROSITE" id="PS50880">
    <property type="entry name" value="TOPRIM"/>
    <property type="match status" value="1"/>
</dbReference>
<dbReference type="Pfam" id="PF06839">
    <property type="entry name" value="Zn_ribbon_GRF"/>
    <property type="match status" value="2"/>
</dbReference>
<evidence type="ECO:0000256" key="1">
    <source>
        <dbReference type="ARBA" id="ARBA00000213"/>
    </source>
</evidence>
<dbReference type="InterPro" id="IPR023406">
    <property type="entry name" value="Topo_IA_AS"/>
</dbReference>
<feature type="region of interest" description="Disordered" evidence="13">
    <location>
        <begin position="861"/>
        <end position="919"/>
    </location>
</feature>
<feature type="domain" description="Toprim" evidence="15">
    <location>
        <begin position="2"/>
        <end position="144"/>
    </location>
</feature>
<dbReference type="Proteomes" id="UP000027265">
    <property type="component" value="Unassembled WGS sequence"/>
</dbReference>
<dbReference type="SUPFAM" id="SSF56712">
    <property type="entry name" value="Prokaryotic type I DNA topoisomerase"/>
    <property type="match status" value="1"/>
</dbReference>
<dbReference type="PROSITE" id="PS00396">
    <property type="entry name" value="TOPO_IA_1"/>
    <property type="match status" value="1"/>
</dbReference>
<keyword evidence="19" id="KW-1185">Reference proteome</keyword>
<dbReference type="GO" id="GO:0003677">
    <property type="term" value="F:DNA binding"/>
    <property type="evidence" value="ECO:0007669"/>
    <property type="project" value="UniProtKB-KW"/>
</dbReference>
<evidence type="ECO:0000313" key="18">
    <source>
        <dbReference type="EMBL" id="KDQ57416.1"/>
    </source>
</evidence>
<keyword evidence="7" id="KW-0862">Zinc</keyword>
<evidence type="ECO:0000256" key="11">
    <source>
        <dbReference type="PROSITE-ProRule" id="PRU00047"/>
    </source>
</evidence>
<evidence type="ECO:0000256" key="8">
    <source>
        <dbReference type="ARBA" id="ARBA00023029"/>
    </source>
</evidence>
<evidence type="ECO:0000259" key="16">
    <source>
        <dbReference type="PROSITE" id="PS51999"/>
    </source>
</evidence>
<dbReference type="Pfam" id="PF01131">
    <property type="entry name" value="Topoisom_bac"/>
    <property type="match status" value="1"/>
</dbReference>
<dbReference type="InterPro" id="IPR010666">
    <property type="entry name" value="Znf_GRF"/>
</dbReference>
<dbReference type="Gene3D" id="3.40.50.140">
    <property type="match status" value="1"/>
</dbReference>
<dbReference type="Gene3D" id="1.10.460.10">
    <property type="entry name" value="Topoisomerase I, domain 2"/>
    <property type="match status" value="1"/>
</dbReference>
<dbReference type="InterPro" id="IPR013826">
    <property type="entry name" value="Topo_IA_cen_sub3"/>
</dbReference>
<dbReference type="PROSITE" id="PS51999">
    <property type="entry name" value="ZF_GRF"/>
    <property type="match status" value="2"/>
</dbReference>
<evidence type="ECO:0000256" key="7">
    <source>
        <dbReference type="ARBA" id="ARBA00022833"/>
    </source>
</evidence>
<dbReference type="SMART" id="SM00343">
    <property type="entry name" value="ZnF_C2HC"/>
    <property type="match status" value="2"/>
</dbReference>
<dbReference type="GO" id="GO:0006281">
    <property type="term" value="P:DNA repair"/>
    <property type="evidence" value="ECO:0007669"/>
    <property type="project" value="TreeGrafter"/>
</dbReference>
<dbReference type="Gene3D" id="4.10.60.10">
    <property type="entry name" value="Zinc finger, CCHC-type"/>
    <property type="match status" value="2"/>
</dbReference>
<evidence type="ECO:0000256" key="12">
    <source>
        <dbReference type="RuleBase" id="RU362092"/>
    </source>
</evidence>
<proteinExistence type="inferred from homology"/>
<keyword evidence="9 12" id="KW-0238">DNA-binding</keyword>
<sequence length="987" mass="108267">MRVLCVAEKSSIARSITQILSGGQFDTRNTPCRYIKNYEFDYPQTRSHFTVTAVSGHLISHDFTDAHRQWHSCDPFSLFDAPIQAKVEDDNKPIEKNLIAEAKKSQSLIIWTDCDREGENIGAEIATICRRANRNITVKRARFSAIIAQQIHHAAQHPVDLDMAQAEAVEARILLDLRLGAAFTRMQTMSLQPRFGQLQGVISYGPCQFPTLGFVVARYNQVQSFVPEAFWHIYMSISQDDPDSRQGERKETPFTWKRGHIFDFDVALALYEAVLDNPVARITKANDKETKKWKPLPLTTVELQKAGSRLLKLAPKKVLDIAEKLYQQGFLSYPRTETDRFDDQFDFMSLIQKQTVDPAWGEFATSLQDGQFTKPRKGKNDDKAHPPIHPTAHAGNLAGDEKKVYEFITRRFLACCSKDALGLQRTVDAECGGEEFSATGLVVLERNYLLVYPYDKWSDKELPEFTEGQEFMPTVCELKEGQTTSPTLLTEADLVTLMDKNGIGTDATIAQHIDTIIKREYVIERMEGSTKYLVPSTLGIGLIEGYNAIGFDKSLSKPQLRRETERSMVQVCEGVKTKNVMLEESIEEYKEMFILARRDFDQVVSNVRRRIEGGAGEGGGGDGGEGGNGGGRGGGGRGRGGRGGGGRGAGGGGGGEGGDGAGGGGRGRGRGRGQPRGNGPPSRGNGRGGGVGVGGRPRRQPSDSESDEAFDDPPPPPRSRTRQAPISSARQDPPSTNTVKCQCPCEAVQRTATKESANKGRKFWACRKDREDGGCSFFEWEESQGPSAGSSSVAPIIPAKRPYSSRSESNARKASEERRCQCDLTAVVKTTVKEGENKGRRFWSCPNSEKARCKFFEWDDEEQGQVDRGGRELNATRSNSNQTSGECFKCGQSGHWQSACPSENRSRSFGSNSANGASTPTNGACFKCGEEGHYSNACTNGQASKPPSRRNSYTSTKSRGSKRGGGTRGTSAKRGKRKTNLAAADEY</sequence>
<dbReference type="InParanoid" id="A0A067Q4C2"/>